<dbReference type="InterPro" id="IPR036390">
    <property type="entry name" value="WH_DNA-bd_sf"/>
</dbReference>
<dbReference type="SUPFAM" id="SSF53383">
    <property type="entry name" value="PLP-dependent transferases"/>
    <property type="match status" value="1"/>
</dbReference>
<keyword evidence="7" id="KW-0804">Transcription</keyword>
<evidence type="ECO:0000313" key="9">
    <source>
        <dbReference type="EMBL" id="MDO7906853.1"/>
    </source>
</evidence>
<comment type="cofactor">
    <cofactor evidence="1">
        <name>pyridoxal 5'-phosphate</name>
        <dbReference type="ChEBI" id="CHEBI:597326"/>
    </cofactor>
</comment>
<sequence length="484" mass="54382">MFNNFRPREGETVYLQVHDFLKQMIRTAALQPHDKLPSTREMVGRLGVSRNTIIAAYNQLELEGLIYSIQGKGSFVQEAAGPSVAAWEMNWNSRINDYAGVAEEMDPLKHGVRPERGMIAFSSIAPDEKLFDLNNFKRAFLDRVSIEGEVVLNYGYAQGYQPLIDYLRGYMESKGTDMFGKDILITNGFTEGLDLLLSSFRKRSGRILCENPTHHSALRLFRMHGFEVRGVAMEPDGLDLEQLEAALAEQAYDLAYLIPSYHNPTGIVMSPDKRVEALRLFGRYGVPVVEDGFSEELRYSGAHVAPLIATGGAGNGVAYIGSFSKILFPGIRVGWLAADRELIDALESVKRARSIHTSTLDQSLLYQYLHNGYFDKYLKKARQVYKSRYEAAVHACREHIPFVRLSGDGGLHLFVELDPAVDTEILLDQCYEQGVVFTPGETFYTDGGGRHTMRLGFSRLTEEQIERGISVIGRTIRTWEPANE</sequence>
<organism evidence="9 10">
    <name type="scientific">Paenibacillus lacisoli</name>
    <dbReference type="NCBI Taxonomy" id="3064525"/>
    <lineage>
        <taxon>Bacteria</taxon>
        <taxon>Bacillati</taxon>
        <taxon>Bacillota</taxon>
        <taxon>Bacilli</taxon>
        <taxon>Bacillales</taxon>
        <taxon>Paenibacillaceae</taxon>
        <taxon>Paenibacillus</taxon>
    </lineage>
</organism>
<gene>
    <name evidence="9" type="ORF">Q5741_10490</name>
</gene>
<comment type="caution">
    <text evidence="9">The sequence shown here is derived from an EMBL/GenBank/DDBJ whole genome shotgun (WGS) entry which is preliminary data.</text>
</comment>
<keyword evidence="3 9" id="KW-0808">Transferase</keyword>
<dbReference type="Pfam" id="PF00392">
    <property type="entry name" value="GntR"/>
    <property type="match status" value="1"/>
</dbReference>
<dbReference type="CDD" id="cd07377">
    <property type="entry name" value="WHTH_GntR"/>
    <property type="match status" value="1"/>
</dbReference>
<reference evidence="9 10" key="1">
    <citation type="submission" date="2023-07" db="EMBL/GenBank/DDBJ databases">
        <title>Paenibacillus sp. JX-17 nov. isolated from soil.</title>
        <authorList>
            <person name="Wan Y."/>
            <person name="Liu B."/>
        </authorList>
    </citation>
    <scope>NUCLEOTIDE SEQUENCE [LARGE SCALE GENOMIC DNA]</scope>
    <source>
        <strain evidence="9 10">JX-17</strain>
    </source>
</reference>
<evidence type="ECO:0000256" key="7">
    <source>
        <dbReference type="ARBA" id="ARBA00023163"/>
    </source>
</evidence>
<dbReference type="Gene3D" id="3.40.640.10">
    <property type="entry name" value="Type I PLP-dependent aspartate aminotransferase-like (Major domain)"/>
    <property type="match status" value="1"/>
</dbReference>
<dbReference type="InterPro" id="IPR036388">
    <property type="entry name" value="WH-like_DNA-bd_sf"/>
</dbReference>
<dbReference type="InterPro" id="IPR004839">
    <property type="entry name" value="Aminotransferase_I/II_large"/>
</dbReference>
<dbReference type="CDD" id="cd00609">
    <property type="entry name" value="AAT_like"/>
    <property type="match status" value="1"/>
</dbReference>
<evidence type="ECO:0000256" key="6">
    <source>
        <dbReference type="ARBA" id="ARBA00023125"/>
    </source>
</evidence>
<name>A0ABT9CGW3_9BACL</name>
<evidence type="ECO:0000256" key="2">
    <source>
        <dbReference type="ARBA" id="ARBA00005384"/>
    </source>
</evidence>
<dbReference type="Pfam" id="PF00155">
    <property type="entry name" value="Aminotran_1_2"/>
    <property type="match status" value="1"/>
</dbReference>
<accession>A0ABT9CGW3</accession>
<keyword evidence="5" id="KW-0805">Transcription regulation</keyword>
<dbReference type="InterPro" id="IPR000524">
    <property type="entry name" value="Tscrpt_reg_HTH_GntR"/>
</dbReference>
<keyword evidence="6" id="KW-0238">DNA-binding</keyword>
<dbReference type="InterPro" id="IPR015422">
    <property type="entry name" value="PyrdxlP-dep_Trfase_small"/>
</dbReference>
<protein>
    <submittedName>
        <fullName evidence="9">PLP-dependent aminotransferase family protein</fullName>
    </submittedName>
</protein>
<dbReference type="Gene3D" id="1.10.10.10">
    <property type="entry name" value="Winged helix-like DNA-binding domain superfamily/Winged helix DNA-binding domain"/>
    <property type="match status" value="1"/>
</dbReference>
<comment type="similarity">
    <text evidence="2">In the C-terminal section; belongs to the class-I pyridoxal-phosphate-dependent aminotransferase family.</text>
</comment>
<evidence type="ECO:0000256" key="3">
    <source>
        <dbReference type="ARBA" id="ARBA00022576"/>
    </source>
</evidence>
<dbReference type="RefSeq" id="WP_305024039.1">
    <property type="nucleotide sequence ID" value="NZ_JAUQTB010000004.1"/>
</dbReference>
<dbReference type="InterPro" id="IPR051446">
    <property type="entry name" value="HTH_trans_reg/aminotransferase"/>
</dbReference>
<evidence type="ECO:0000256" key="1">
    <source>
        <dbReference type="ARBA" id="ARBA00001933"/>
    </source>
</evidence>
<dbReference type="PANTHER" id="PTHR46577:SF1">
    <property type="entry name" value="HTH-TYPE TRANSCRIPTIONAL REGULATORY PROTEIN GABR"/>
    <property type="match status" value="1"/>
</dbReference>
<dbReference type="InterPro" id="IPR015421">
    <property type="entry name" value="PyrdxlP-dep_Trfase_major"/>
</dbReference>
<dbReference type="Gene3D" id="3.90.1150.10">
    <property type="entry name" value="Aspartate Aminotransferase, domain 1"/>
    <property type="match status" value="1"/>
</dbReference>
<evidence type="ECO:0000256" key="4">
    <source>
        <dbReference type="ARBA" id="ARBA00022898"/>
    </source>
</evidence>
<evidence type="ECO:0000313" key="10">
    <source>
        <dbReference type="Proteomes" id="UP001240171"/>
    </source>
</evidence>
<keyword evidence="10" id="KW-1185">Reference proteome</keyword>
<keyword evidence="4" id="KW-0663">Pyridoxal phosphate</keyword>
<dbReference type="GO" id="GO:0008483">
    <property type="term" value="F:transaminase activity"/>
    <property type="evidence" value="ECO:0007669"/>
    <property type="project" value="UniProtKB-KW"/>
</dbReference>
<dbReference type="PRINTS" id="PR00035">
    <property type="entry name" value="HTHGNTR"/>
</dbReference>
<dbReference type="PROSITE" id="PS50949">
    <property type="entry name" value="HTH_GNTR"/>
    <property type="match status" value="1"/>
</dbReference>
<dbReference type="SMART" id="SM00345">
    <property type="entry name" value="HTH_GNTR"/>
    <property type="match status" value="1"/>
</dbReference>
<dbReference type="EMBL" id="JAUQTB010000004">
    <property type="protein sequence ID" value="MDO7906853.1"/>
    <property type="molecule type" value="Genomic_DNA"/>
</dbReference>
<dbReference type="Proteomes" id="UP001240171">
    <property type="component" value="Unassembled WGS sequence"/>
</dbReference>
<feature type="domain" description="HTH gntR-type" evidence="8">
    <location>
        <begin position="11"/>
        <end position="79"/>
    </location>
</feature>
<evidence type="ECO:0000259" key="8">
    <source>
        <dbReference type="PROSITE" id="PS50949"/>
    </source>
</evidence>
<dbReference type="InterPro" id="IPR015424">
    <property type="entry name" value="PyrdxlP-dep_Trfase"/>
</dbReference>
<keyword evidence="3 9" id="KW-0032">Aminotransferase</keyword>
<proteinExistence type="inferred from homology"/>
<dbReference type="SUPFAM" id="SSF46785">
    <property type="entry name" value="Winged helix' DNA-binding domain"/>
    <property type="match status" value="1"/>
</dbReference>
<dbReference type="PANTHER" id="PTHR46577">
    <property type="entry name" value="HTH-TYPE TRANSCRIPTIONAL REGULATORY PROTEIN GABR"/>
    <property type="match status" value="1"/>
</dbReference>
<evidence type="ECO:0000256" key="5">
    <source>
        <dbReference type="ARBA" id="ARBA00023015"/>
    </source>
</evidence>